<protein>
    <submittedName>
        <fullName evidence="2">Uncharacterized protein</fullName>
    </submittedName>
</protein>
<organism evidence="2 3">
    <name type="scientific">Lentzea miocenica</name>
    <dbReference type="NCBI Taxonomy" id="3095431"/>
    <lineage>
        <taxon>Bacteria</taxon>
        <taxon>Bacillati</taxon>
        <taxon>Actinomycetota</taxon>
        <taxon>Actinomycetes</taxon>
        <taxon>Pseudonocardiales</taxon>
        <taxon>Pseudonocardiaceae</taxon>
        <taxon>Lentzea</taxon>
    </lineage>
</organism>
<name>A0ABU4SSD1_9PSEU</name>
<accession>A0ABU4SSD1</accession>
<evidence type="ECO:0000313" key="2">
    <source>
        <dbReference type="EMBL" id="MDX8028807.1"/>
    </source>
</evidence>
<reference evidence="2 3" key="1">
    <citation type="submission" date="2023-11" db="EMBL/GenBank/DDBJ databases">
        <title>Lentzea sokolovensis, sp. nov., Lentzea kristufkii, sp. nov., and Lentzea miocenensis, sp. nov., rare actinobacteria from Sokolov Coal Basin, Miocene lacustrine sediment, Czech Republic.</title>
        <authorList>
            <person name="Lara A."/>
            <person name="Kotroba L."/>
            <person name="Nouioui I."/>
            <person name="Neumann-Schaal M."/>
            <person name="Mast Y."/>
            <person name="Chronakova A."/>
        </authorList>
    </citation>
    <scope>NUCLEOTIDE SEQUENCE [LARGE SCALE GENOMIC DNA]</scope>
    <source>
        <strain evidence="2 3">BCCO 10_0856</strain>
    </source>
</reference>
<evidence type="ECO:0000256" key="1">
    <source>
        <dbReference type="SAM" id="SignalP"/>
    </source>
</evidence>
<dbReference type="Proteomes" id="UP001285521">
    <property type="component" value="Unassembled WGS sequence"/>
</dbReference>
<keyword evidence="1" id="KW-0732">Signal</keyword>
<comment type="caution">
    <text evidence="2">The sequence shown here is derived from an EMBL/GenBank/DDBJ whole genome shotgun (WGS) entry which is preliminary data.</text>
</comment>
<feature type="signal peptide" evidence="1">
    <location>
        <begin position="1"/>
        <end position="22"/>
    </location>
</feature>
<dbReference type="Gene3D" id="3.90.1720.10">
    <property type="entry name" value="endopeptidase domain like (from Nostoc punctiforme)"/>
    <property type="match status" value="2"/>
</dbReference>
<feature type="chain" id="PRO_5046786458" evidence="1">
    <location>
        <begin position="23"/>
        <end position="547"/>
    </location>
</feature>
<dbReference type="EMBL" id="JAXAVW010000001">
    <property type="protein sequence ID" value="MDX8028807.1"/>
    <property type="molecule type" value="Genomic_DNA"/>
</dbReference>
<gene>
    <name evidence="2" type="ORF">SK803_01230</name>
</gene>
<proteinExistence type="predicted"/>
<sequence>MLLISIAVSAFASAGFTPVAFADDVQLVAQDFPATTRFADDVDWDGVKAAFGLDDASVVKTGPVFALARVAKLRGIPFRDFIGQLADGPNVEPMNPDWLKRVAPPKGYTVDTTPAVGAIAYFPKGTTLTRTGVRNAGPATYQGGHLAYVAGINADGGLRIEEYGYYTGEGYQTYSMPASSVHEFIHLAKSTKPSDWIAGDFEPSSPGVPRDIPNDVPFGNNYPVDDVAKDLKVPAEKVADSVLQCGTFAEWWVANQLGTNNGGLQQRIQDRGAIRGVSAAPGGSAAKLDEHYGDYGVRVDRTAAVGAIATWEAEKPGEPGHAAVVTRVYRLLKSDKEKADQLGEDAYPDTGALKKLIDAARAAKEPKLTYVLMEDYNGFGGPNKYGQKLRPAEDADHYVHLATSVDAATPLTPREEIAKRYKRNAEMRLRLGNPTDRFEVDGTKTTQHFETGSVTYDSATGKGEYSAPKLSAAQQQSLKDNPAAAPPARTNEQRLAAQIKQLQDTVRDITAKYEGRKPSGPLSAALLGIADKIIQLQAKLATTTQEK</sequence>
<dbReference type="RefSeq" id="WP_319963809.1">
    <property type="nucleotide sequence ID" value="NZ_JAXAVW010000001.1"/>
</dbReference>
<keyword evidence="3" id="KW-1185">Reference proteome</keyword>
<evidence type="ECO:0000313" key="3">
    <source>
        <dbReference type="Proteomes" id="UP001285521"/>
    </source>
</evidence>